<evidence type="ECO:0000256" key="6">
    <source>
        <dbReference type="ARBA" id="ARBA00023136"/>
    </source>
</evidence>
<dbReference type="Gene3D" id="2.170.130.10">
    <property type="entry name" value="TonB-dependent receptor, plug domain"/>
    <property type="match status" value="1"/>
</dbReference>
<feature type="chain" id="PRO_5011572890" evidence="10">
    <location>
        <begin position="22"/>
        <end position="745"/>
    </location>
</feature>
<evidence type="ECO:0000256" key="8">
    <source>
        <dbReference type="PROSITE-ProRule" id="PRU01360"/>
    </source>
</evidence>
<dbReference type="Pfam" id="PF13715">
    <property type="entry name" value="CarbopepD_reg_2"/>
    <property type="match status" value="1"/>
</dbReference>
<dbReference type="InterPro" id="IPR039426">
    <property type="entry name" value="TonB-dep_rcpt-like"/>
</dbReference>
<dbReference type="GO" id="GO:0009279">
    <property type="term" value="C:cell outer membrane"/>
    <property type="evidence" value="ECO:0007669"/>
    <property type="project" value="UniProtKB-SubCell"/>
</dbReference>
<dbReference type="Proteomes" id="UP000198705">
    <property type="component" value="Unassembled WGS sequence"/>
</dbReference>
<keyword evidence="2 8" id="KW-0813">Transport</keyword>
<evidence type="ECO:0000256" key="3">
    <source>
        <dbReference type="ARBA" id="ARBA00022452"/>
    </source>
</evidence>
<accession>A0A1I5BJR9</accession>
<dbReference type="GO" id="GO:0044718">
    <property type="term" value="P:siderophore transmembrane transport"/>
    <property type="evidence" value="ECO:0007669"/>
    <property type="project" value="TreeGrafter"/>
</dbReference>
<evidence type="ECO:0000313" key="13">
    <source>
        <dbReference type="EMBL" id="SFN74963.1"/>
    </source>
</evidence>
<gene>
    <name evidence="13" type="ORF">SAMN04487989_103179</name>
</gene>
<evidence type="ECO:0000256" key="7">
    <source>
        <dbReference type="ARBA" id="ARBA00023237"/>
    </source>
</evidence>
<feature type="signal peptide" evidence="10">
    <location>
        <begin position="1"/>
        <end position="21"/>
    </location>
</feature>
<name>A0A1I5BJR9_9FLAO</name>
<dbReference type="GO" id="GO:0015344">
    <property type="term" value="F:siderophore uptake transmembrane transporter activity"/>
    <property type="evidence" value="ECO:0007669"/>
    <property type="project" value="TreeGrafter"/>
</dbReference>
<evidence type="ECO:0000256" key="1">
    <source>
        <dbReference type="ARBA" id="ARBA00004571"/>
    </source>
</evidence>
<dbReference type="EMBL" id="FOVN01000003">
    <property type="protein sequence ID" value="SFN74963.1"/>
    <property type="molecule type" value="Genomic_DNA"/>
</dbReference>
<sequence length="745" mass="83802">MKTKNTFKFIFFLIVSQLVQAQTIKGTVSDEEGKPIENAYIYNINSTSHAHSLSNGSFIIENNQIGDSLSLGLLGYEKRTVVVVNEYFQNGLQVTLNSKTVLLNELVITEQVNAMNSISRVDLETNPVNSSQEILRKVPGLIIGQHAGGGKAEQIFLRGFDIDHGTDISLSVDGMPVNMVSHAHGQGYSDLHFLIPETINNINFGKGPYYANKGDFATAGYVDFNTKDQLNGSEISLSYGQFNSLRTLGMFDLLKNNKRSNAYVALEYIEFDGPFESPQNFNRLNLFGKFSTYLKGNDKLSLTVSHFTSRWDASGQIPQRAVDSGLISRFGAIDDTEGGNTSRSNVNVAYDAILKDDLQFKANVFYTKYAFELYSNFTFFLEDPINGDQIKQYENRDIFGFNKAFIKDTKVGSVETKITSGFGLRYDQVNDVELSHTLNRSETLDNLALGNVNETNMFGFVNAEFKLNKFIIAPALRLDYFKFMYNDALVTDYETLSETKTTVSPKLNFFYNQNNNLQWFLKSGIGFHSNDTRVVVAQSGEDILPKAYGVDLGAIWKPFPKMVVNTALWYLFLEQEFVYVGDAGIVEPSGQSERYGVDLGLRYQFTDWLYFDTDATITHARSVEEPDGFDYIPLAPDFTLTGGLSVNDLNGFSAGIRYRYIDDRPANEDNSIIAEGYFVTDLNMNYAFNKNFSVGVAIENVFDTEWNETQFATESRLQNEIDPVEEIHFTPGTPFFIKGIVSYKF</sequence>
<evidence type="ECO:0000259" key="12">
    <source>
        <dbReference type="Pfam" id="PF07715"/>
    </source>
</evidence>
<reference evidence="14" key="1">
    <citation type="submission" date="2016-10" db="EMBL/GenBank/DDBJ databases">
        <authorList>
            <person name="Varghese N."/>
            <person name="Submissions S."/>
        </authorList>
    </citation>
    <scope>NUCLEOTIDE SEQUENCE [LARGE SCALE GENOMIC DNA]</scope>
    <source>
        <strain evidence="14">DSM 23925</strain>
    </source>
</reference>
<evidence type="ECO:0000256" key="5">
    <source>
        <dbReference type="ARBA" id="ARBA00023077"/>
    </source>
</evidence>
<dbReference type="InterPro" id="IPR037066">
    <property type="entry name" value="Plug_dom_sf"/>
</dbReference>
<dbReference type="InterPro" id="IPR000531">
    <property type="entry name" value="Beta-barrel_TonB"/>
</dbReference>
<dbReference type="PROSITE" id="PS52016">
    <property type="entry name" value="TONB_DEPENDENT_REC_3"/>
    <property type="match status" value="1"/>
</dbReference>
<dbReference type="Pfam" id="PF07715">
    <property type="entry name" value="Plug"/>
    <property type="match status" value="1"/>
</dbReference>
<evidence type="ECO:0000256" key="4">
    <source>
        <dbReference type="ARBA" id="ARBA00022692"/>
    </source>
</evidence>
<keyword evidence="6 8" id="KW-0472">Membrane</keyword>
<dbReference type="RefSeq" id="WP_092207958.1">
    <property type="nucleotide sequence ID" value="NZ_FOVN01000003.1"/>
</dbReference>
<comment type="similarity">
    <text evidence="8 9">Belongs to the TonB-dependent receptor family.</text>
</comment>
<evidence type="ECO:0000313" key="14">
    <source>
        <dbReference type="Proteomes" id="UP000198705"/>
    </source>
</evidence>
<feature type="domain" description="TonB-dependent receptor-like beta-barrel" evidence="11">
    <location>
        <begin position="302"/>
        <end position="701"/>
    </location>
</feature>
<keyword evidence="14" id="KW-1185">Reference proteome</keyword>
<dbReference type="InterPro" id="IPR036942">
    <property type="entry name" value="Beta-barrel_TonB_sf"/>
</dbReference>
<dbReference type="Gene3D" id="2.40.170.20">
    <property type="entry name" value="TonB-dependent receptor, beta-barrel domain"/>
    <property type="match status" value="1"/>
</dbReference>
<evidence type="ECO:0000256" key="2">
    <source>
        <dbReference type="ARBA" id="ARBA00022448"/>
    </source>
</evidence>
<dbReference type="SUPFAM" id="SSF56935">
    <property type="entry name" value="Porins"/>
    <property type="match status" value="1"/>
</dbReference>
<comment type="subcellular location">
    <subcellularLocation>
        <location evidence="1 8">Cell outer membrane</location>
        <topology evidence="1 8">Multi-pass membrane protein</topology>
    </subcellularLocation>
</comment>
<evidence type="ECO:0000256" key="10">
    <source>
        <dbReference type="SAM" id="SignalP"/>
    </source>
</evidence>
<keyword evidence="10" id="KW-0732">Signal</keyword>
<keyword evidence="13" id="KW-0675">Receptor</keyword>
<dbReference type="InterPro" id="IPR012910">
    <property type="entry name" value="Plug_dom"/>
</dbReference>
<dbReference type="SUPFAM" id="SSF49464">
    <property type="entry name" value="Carboxypeptidase regulatory domain-like"/>
    <property type="match status" value="1"/>
</dbReference>
<dbReference type="STRING" id="649333.SAMN04487989_103179"/>
<keyword evidence="5 9" id="KW-0798">TonB box</keyword>
<keyword evidence="4 8" id="KW-0812">Transmembrane</keyword>
<keyword evidence="7 8" id="KW-0998">Cell outer membrane</keyword>
<dbReference type="PANTHER" id="PTHR30069">
    <property type="entry name" value="TONB-DEPENDENT OUTER MEMBRANE RECEPTOR"/>
    <property type="match status" value="1"/>
</dbReference>
<protein>
    <submittedName>
        <fullName evidence="13">Outer membrane receptor proteins, mostly Fe transport</fullName>
    </submittedName>
</protein>
<dbReference type="OrthoDB" id="99480at2"/>
<dbReference type="AlphaFoldDB" id="A0A1I5BJR9"/>
<evidence type="ECO:0000259" key="11">
    <source>
        <dbReference type="Pfam" id="PF00593"/>
    </source>
</evidence>
<keyword evidence="3 8" id="KW-1134">Transmembrane beta strand</keyword>
<proteinExistence type="inferred from homology"/>
<dbReference type="PANTHER" id="PTHR30069:SF36">
    <property type="entry name" value="BLL6948 PROTEIN"/>
    <property type="match status" value="1"/>
</dbReference>
<dbReference type="InterPro" id="IPR008969">
    <property type="entry name" value="CarboxyPept-like_regulatory"/>
</dbReference>
<evidence type="ECO:0000256" key="9">
    <source>
        <dbReference type="RuleBase" id="RU003357"/>
    </source>
</evidence>
<feature type="domain" description="TonB-dependent receptor plug" evidence="12">
    <location>
        <begin position="112"/>
        <end position="220"/>
    </location>
</feature>
<dbReference type="Pfam" id="PF00593">
    <property type="entry name" value="TonB_dep_Rec_b-barrel"/>
    <property type="match status" value="1"/>
</dbReference>
<organism evidence="13 14">
    <name type="scientific">Bizionia echini</name>
    <dbReference type="NCBI Taxonomy" id="649333"/>
    <lineage>
        <taxon>Bacteria</taxon>
        <taxon>Pseudomonadati</taxon>
        <taxon>Bacteroidota</taxon>
        <taxon>Flavobacteriia</taxon>
        <taxon>Flavobacteriales</taxon>
        <taxon>Flavobacteriaceae</taxon>
        <taxon>Bizionia</taxon>
    </lineage>
</organism>